<dbReference type="InterPro" id="IPR058541">
    <property type="entry name" value="Ig_TPPC8_1st"/>
</dbReference>
<evidence type="ECO:0000259" key="2">
    <source>
        <dbReference type="Pfam" id="PF24545"/>
    </source>
</evidence>
<evidence type="ECO:0000313" key="4">
    <source>
        <dbReference type="Proteomes" id="UP001150569"/>
    </source>
</evidence>
<comment type="caution">
    <text evidence="3">The sequence shown here is derived from an EMBL/GenBank/DDBJ whole genome shotgun (WGS) entry which is preliminary data.</text>
</comment>
<dbReference type="InterPro" id="IPR024420">
    <property type="entry name" value="TRAPP_III_complex_Trs85"/>
</dbReference>
<dbReference type="PANTHER" id="PTHR12975:SF6">
    <property type="entry name" value="TRAFFICKING PROTEIN PARTICLE COMPLEX SUBUNIT 8"/>
    <property type="match status" value="1"/>
</dbReference>
<name>A0A9W8A259_9FUNG</name>
<feature type="region of interest" description="Disordered" evidence="1">
    <location>
        <begin position="301"/>
        <end position="330"/>
    </location>
</feature>
<organism evidence="3 4">
    <name type="scientific">Tieghemiomyces parasiticus</name>
    <dbReference type="NCBI Taxonomy" id="78921"/>
    <lineage>
        <taxon>Eukaryota</taxon>
        <taxon>Fungi</taxon>
        <taxon>Fungi incertae sedis</taxon>
        <taxon>Zoopagomycota</taxon>
        <taxon>Kickxellomycotina</taxon>
        <taxon>Dimargaritomycetes</taxon>
        <taxon>Dimargaritales</taxon>
        <taxon>Dimargaritaceae</taxon>
        <taxon>Tieghemiomyces</taxon>
    </lineage>
</organism>
<dbReference type="Pfam" id="PF24545">
    <property type="entry name" value="Ig_TPPC8_1st"/>
    <property type="match status" value="1"/>
</dbReference>
<dbReference type="GO" id="GO:1990072">
    <property type="term" value="C:TRAPPIII protein complex"/>
    <property type="evidence" value="ECO:0007669"/>
    <property type="project" value="TreeGrafter"/>
</dbReference>
<evidence type="ECO:0000256" key="1">
    <source>
        <dbReference type="SAM" id="MobiDB-lite"/>
    </source>
</evidence>
<dbReference type="Proteomes" id="UP001150569">
    <property type="component" value="Unassembled WGS sequence"/>
</dbReference>
<evidence type="ECO:0000313" key="3">
    <source>
        <dbReference type="EMBL" id="KAJ1916663.1"/>
    </source>
</evidence>
<dbReference type="PANTHER" id="PTHR12975">
    <property type="entry name" value="TRANSPORT PROTEIN TRAPP"/>
    <property type="match status" value="1"/>
</dbReference>
<accession>A0A9W8A259</accession>
<feature type="compositionally biased region" description="Polar residues" evidence="1">
    <location>
        <begin position="309"/>
        <end position="321"/>
    </location>
</feature>
<sequence>MASVPPAEPIGSPVRPSVGNLVEPVPRGQEYVLKALCPRILVLSSPEADTIVRQLYHLDRFADLLKPFGTGIPLQCPLQDGQGQPYILETLNVRFAATFTRAPADPNEGPRLDVPDALVAQSSPLETIMDRVAAAMGETELPADLRTDLAVADVDVWAPWYAEYRRTALPGMGVMEHETFAHPVAVIYVVASSHPDPVKAYFTLNGSATAIDVRTRSAAGPDLPVLHVMVHDEAQISLAETEVKFEHTRRTIGQPCYLLKLNAHRTHHDLIPELGGQGPHEDVNCTALWTQHQRVFGDIAYAPLPTNHPPQTATEGGQPSASSPPPLSITPSQQLAAADLAALRGFVKLFLNRYVLMHMQRCIRDLTEQVANARRGITGRLFTAGRKYFGNQNRPHLISAGNAAAAAAGGGPYVYHAESAEAKLRKLADYAFMLGDYRLALSIYQTAKRDYAADKMAAYLAGAQEMIGVCKLLTLPAATRAEYDGNFDEAAVLYARCRLPRFVRRSVLLYYELLHARDQYVDAAAALTRAGLARGAVGDGAFLLEQAALCHLKADPPHPRKFALHFVLAARQFARDRYPTLAARDYRITATLFARAQWPAARDHVYQALGEQALQAHNYRAAVEYYFRLLAETAVISLAGADPATDDPPLADTVAVVPASLRTAPEIQARYLAELLHLYGQNLSAFATANSRVQVPDLAVPLVPARSARVSLAPGEAALQDSLLDWVTGKEVPDGPGASERCCAVGEPVAVTLTIGNPLLVELVLQNVAVVCMYSSDSEDPVDSEAELTYEAGVVQEVKLAGGSEVRVALTVVPQRAGTFRVTGLHYLLMGIVPCSRTLHRRGARLNLTKEQRLHRTYAPDTALTFRAVLDLPAAVVRLPDEFPEVLQSGECQPVTIELTNRGPIPIDLLRFRFSHPSFFFVGDLLHPAANLYDGLVGAAGEEAGQGSTGDPQSSAEPVGHFTVANQLTDRSTVELHLVGAQTGGTTPWDHRRSVPIAPLAPGETLRLPLWVRGDRVGQHAFTVHLGYGTSGPSGNPVLRTVKAGLGCVVQPSLKINAFVRPDVQSPREQSLGIEVENLQPDTRFRLVQVTAVSPHFTLARPVGMADPAELGPRQAVFLTFHVRPMAGLEATAEFGGDDVQPDGPAVHLDHGAERFTADAVRQLVLSTPRRWTKPPALTLYTTDVCFGPRRLRCDQDPLRDFVYNARVAWRRKHLRTTYATLSAAQFPELFTTFESHDLDIALFWEQTTGPADSVTMRRGHHAITGINLGVPLNYLRGVLPPLPDPAAVGGGETTRTPLTPTQMFSTPSTGSVHAAPNATLATVPRAPERSEPLSSHLFGNILFAETLREKWALVSELADPPRYRAHPKPVLQVTLVVLAEEENKDSTKLGEDGTAILTATGAGGEETQRTHTFTTQGPLLLPVWVSVRNATWCARIEGRLTLHAAAPVRRGLPSRAPASMAVPPAIWVGATDQDVMLEPGAETTFVARLCVPQPGTYNINSWRVVGQQQYLLDLMLPPKDPIPTVKLAKSSGPPRPTQVLLDQIGDTVYPVRQAAHGAQLVTVSET</sequence>
<gene>
    <name evidence="3" type="ORF">IWQ60_008033</name>
</gene>
<protein>
    <recommendedName>
        <fullName evidence="2">TPPC8 first Ig-like domain-containing protein</fullName>
    </recommendedName>
</protein>
<keyword evidence="4" id="KW-1185">Reference proteome</keyword>
<dbReference type="OrthoDB" id="437922at2759"/>
<proteinExistence type="predicted"/>
<dbReference type="EMBL" id="JANBPT010000574">
    <property type="protein sequence ID" value="KAJ1916663.1"/>
    <property type="molecule type" value="Genomic_DNA"/>
</dbReference>
<reference evidence="3" key="1">
    <citation type="submission" date="2022-07" db="EMBL/GenBank/DDBJ databases">
        <title>Phylogenomic reconstructions and comparative analyses of Kickxellomycotina fungi.</title>
        <authorList>
            <person name="Reynolds N.K."/>
            <person name="Stajich J.E."/>
            <person name="Barry K."/>
            <person name="Grigoriev I.V."/>
            <person name="Crous P."/>
            <person name="Smith M.E."/>
        </authorList>
    </citation>
    <scope>NUCLEOTIDE SEQUENCE</scope>
    <source>
        <strain evidence="3">RSA 861</strain>
    </source>
</reference>
<dbReference type="Pfam" id="PF12739">
    <property type="entry name" value="TRAPPC-Trs85"/>
    <property type="match status" value="1"/>
</dbReference>
<feature type="domain" description="TPPC8 first Ig-like" evidence="2">
    <location>
        <begin position="739"/>
        <end position="866"/>
    </location>
</feature>